<evidence type="ECO:0000313" key="1">
    <source>
        <dbReference type="EMBL" id="AXV10126.1"/>
    </source>
</evidence>
<dbReference type="KEGG" id="euz:DVS28_b0356"/>
<sequence length="164" mass="17065">MATDGRWFTVGTTDRTVIVDTVNAVRSADVATRNPVLIHLAEDGRFDQFLVACRTQTGAPRLWATLVLHIRAMRAQPAVYSTDAIPAERVIAAADGLQRAVAGEVDLAPAGRGLAAMLAAVIPVLRGSGAPDPLLAALEADLATVTEDLGWLGRDGVGSIANTG</sequence>
<gene>
    <name evidence="1" type="ORF">DVS28_b0356</name>
</gene>
<proteinExistence type="predicted"/>
<evidence type="ECO:0000313" key="2">
    <source>
        <dbReference type="Proteomes" id="UP000264006"/>
    </source>
</evidence>
<keyword evidence="2" id="KW-1185">Reference proteome</keyword>
<dbReference type="RefSeq" id="WP_114594702.1">
    <property type="nucleotide sequence ID" value="NZ_CP031166.1"/>
</dbReference>
<dbReference type="Proteomes" id="UP000264006">
    <property type="component" value="Plasmid pEDY32-46I"/>
</dbReference>
<organism evidence="1 2">
    <name type="scientific">Euzebya pacifica</name>
    <dbReference type="NCBI Taxonomy" id="1608957"/>
    <lineage>
        <taxon>Bacteria</taxon>
        <taxon>Bacillati</taxon>
        <taxon>Actinomycetota</taxon>
        <taxon>Nitriliruptoria</taxon>
        <taxon>Euzebyales</taxon>
    </lineage>
</organism>
<accession>A0A346Y6M9</accession>
<dbReference type="EMBL" id="CP031166">
    <property type="protein sequence ID" value="AXV10126.1"/>
    <property type="molecule type" value="Genomic_DNA"/>
</dbReference>
<keyword evidence="1" id="KW-0614">Plasmid</keyword>
<name>A0A346Y6M9_9ACTN</name>
<reference evidence="1 2" key="1">
    <citation type="submission" date="2018-09" db="EMBL/GenBank/DDBJ databases">
        <title>Complete genome sequence of Euzebya sp. DY32-46 isolated from seawater of Pacific Ocean.</title>
        <authorList>
            <person name="Xu L."/>
            <person name="Wu Y.-H."/>
            <person name="Xu X.-W."/>
        </authorList>
    </citation>
    <scope>NUCLEOTIDE SEQUENCE [LARGE SCALE GENOMIC DNA]</scope>
    <source>
        <strain evidence="1 2">DY32-46</strain>
        <plasmid evidence="2">pedy32-46i</plasmid>
    </source>
</reference>
<protein>
    <submittedName>
        <fullName evidence="1">Uncharacterized protein</fullName>
    </submittedName>
</protein>
<geneLocation type="plasmid" evidence="2">
    <name>pedy32-46i</name>
</geneLocation>
<dbReference type="AlphaFoldDB" id="A0A346Y6M9"/>